<name>A0A813QTU8_9BILA</name>
<evidence type="ECO:0000313" key="6">
    <source>
        <dbReference type="Proteomes" id="UP000663829"/>
    </source>
</evidence>
<reference evidence="2" key="1">
    <citation type="submission" date="2021-02" db="EMBL/GenBank/DDBJ databases">
        <authorList>
            <person name="Nowell W R."/>
        </authorList>
    </citation>
    <scope>NUCLEOTIDE SEQUENCE</scope>
</reference>
<protein>
    <submittedName>
        <fullName evidence="2">Uncharacterized protein</fullName>
    </submittedName>
</protein>
<feature type="region of interest" description="Disordered" evidence="1">
    <location>
        <begin position="286"/>
        <end position="342"/>
    </location>
</feature>
<feature type="region of interest" description="Disordered" evidence="1">
    <location>
        <begin position="736"/>
        <end position="759"/>
    </location>
</feature>
<feature type="compositionally biased region" description="Basic and acidic residues" evidence="1">
    <location>
        <begin position="313"/>
        <end position="331"/>
    </location>
</feature>
<feature type="region of interest" description="Disordered" evidence="1">
    <location>
        <begin position="807"/>
        <end position="845"/>
    </location>
</feature>
<keyword evidence="6" id="KW-1185">Reference proteome</keyword>
<evidence type="ECO:0000256" key="1">
    <source>
        <dbReference type="SAM" id="MobiDB-lite"/>
    </source>
</evidence>
<feature type="compositionally biased region" description="Low complexity" evidence="1">
    <location>
        <begin position="38"/>
        <end position="66"/>
    </location>
</feature>
<dbReference type="Proteomes" id="UP000681722">
    <property type="component" value="Unassembled WGS sequence"/>
</dbReference>
<dbReference type="EMBL" id="CAJOBA010004146">
    <property type="protein sequence ID" value="CAF3704285.1"/>
    <property type="molecule type" value="Genomic_DNA"/>
</dbReference>
<feature type="compositionally biased region" description="Basic and acidic residues" evidence="1">
    <location>
        <begin position="497"/>
        <end position="511"/>
    </location>
</feature>
<dbReference type="EMBL" id="CAJNOQ010000210">
    <property type="protein sequence ID" value="CAF0772868.1"/>
    <property type="molecule type" value="Genomic_DNA"/>
</dbReference>
<accession>A0A813QTU8</accession>
<evidence type="ECO:0000313" key="3">
    <source>
        <dbReference type="EMBL" id="CAF0927388.1"/>
    </source>
</evidence>
<dbReference type="OrthoDB" id="10043914at2759"/>
<feature type="region of interest" description="Disordered" evidence="1">
    <location>
        <begin position="675"/>
        <end position="720"/>
    </location>
</feature>
<organism evidence="2 6">
    <name type="scientific">Didymodactylos carnosus</name>
    <dbReference type="NCBI Taxonomy" id="1234261"/>
    <lineage>
        <taxon>Eukaryota</taxon>
        <taxon>Metazoa</taxon>
        <taxon>Spiralia</taxon>
        <taxon>Gnathifera</taxon>
        <taxon>Rotifera</taxon>
        <taxon>Eurotatoria</taxon>
        <taxon>Bdelloidea</taxon>
        <taxon>Philodinida</taxon>
        <taxon>Philodinidae</taxon>
        <taxon>Didymodactylos</taxon>
    </lineage>
</organism>
<dbReference type="EMBL" id="CAJNOK010004145">
    <property type="protein sequence ID" value="CAF0927388.1"/>
    <property type="molecule type" value="Genomic_DNA"/>
</dbReference>
<dbReference type="Proteomes" id="UP000682733">
    <property type="component" value="Unassembled WGS sequence"/>
</dbReference>
<feature type="region of interest" description="Disordered" evidence="1">
    <location>
        <begin position="455"/>
        <end position="480"/>
    </location>
</feature>
<feature type="region of interest" description="Disordered" evidence="1">
    <location>
        <begin position="413"/>
        <end position="433"/>
    </location>
</feature>
<feature type="compositionally biased region" description="Acidic residues" evidence="1">
    <location>
        <begin position="297"/>
        <end position="306"/>
    </location>
</feature>
<dbReference type="Proteomes" id="UP000677228">
    <property type="component" value="Unassembled WGS sequence"/>
</dbReference>
<feature type="region of interest" description="Disordered" evidence="1">
    <location>
        <begin position="492"/>
        <end position="511"/>
    </location>
</feature>
<evidence type="ECO:0000313" key="4">
    <source>
        <dbReference type="EMBL" id="CAF3555146.1"/>
    </source>
</evidence>
<comment type="caution">
    <text evidence="2">The sequence shown here is derived from an EMBL/GenBank/DDBJ whole genome shotgun (WGS) entry which is preliminary data.</text>
</comment>
<sequence length="1090" mass="125468">MNNNEITNDQPLLLRKSKTTYTNLNTNQTDYIRENNKQQQQQQSTDSNINSSTSSSIASSNDSQTQAYQQHDNDSLLTFVNKLYCSPSSSILKMNNLLGNNTNLYDGNEQHHEPVITTNIIENMLTIPTISTPDILDVNNVLDDITTNEEHSDEDDNEVAQYNKFGMYRAVLGRVTTKVDDHEHAETGVKSGGYEFHYDVDNPLEISCSVSLSSADTISEHTQSPNNRLSTIVNIDGNTLKGLKLNTNRQKILQRTNDKKLIVENENEGDIMKEAMMTRLCLTSDEELNNSNSNSNDDNDNDESDDSNNLKSEPLEKLDYLKNNRKDDHQRNKIKRTNTNDIQEQDEKLRSFRGWHMSMLKQIDEKLKEIEFGETDSDNVNNDEEMCLHSDDSLSSSPRVHNFYKRTSTKTHPIKKSYPHMKNLSKTSSSYKSPVKHASDWLPIKNVEYIRNKNNRHIPESGPSLSKVNRLENRKHSRSPPLVSQLNRFRTTPKHNRTTERISRSPSVEKESKTLIINLPPSDDEREEKNDNYYHKSKMYYRPLRNKEQLPSTMTDSQMVEFSSEMDNNYVKKMQNIYQNKAKAKFQSNRLNEVPDHLEKLYGHEKKKQPDHYVQTVQNGKKHDKHFYREQLPQYNDDSSRTLYKSSTDFSHTLHLNDKHSNVRRSSYEDEISLGKRFPSQHQSEDEQEENGQHTREQSTERRLRDQSAQTDSPSQNSTTDFQALLNNWQKLMSTSVNSTSAKTNDTHQSQPSNIEKRTNSTYNLDQISNYEKTRITRENIRSNQNRQLRNDTLQNGLIVEYEKKHTGYSNKSDGQNIPQSKPNVSTKNMNNTNGSGAQFDLNSTKLNNPNVLSLTRKNGTRFIQNTLNNNNRDESLNIVDHNQPRLSRPIDQIKFFSLRSKSAASGRPDLIFGGPFTPEPHIYNAQDYPQTPISDNSQQSYSNTSLKTAPRRASLEQQLDNYGNRVSIARDPAIYSADIGQITAMDTSNLGHLVDLVFDDLHDHNSNNFYRDYKQLLDDIQTRFSMITTPNSDVSGNHMNEKEQQNNFINPSVNIKNEYSIRQPVFLEVANVIKQPTLCDTLIYIPSSR</sequence>
<evidence type="ECO:0000313" key="5">
    <source>
        <dbReference type="EMBL" id="CAF3704285.1"/>
    </source>
</evidence>
<dbReference type="AlphaFoldDB" id="A0A813QTU8"/>
<feature type="compositionally biased region" description="Polar residues" evidence="1">
    <location>
        <begin position="808"/>
        <end position="845"/>
    </location>
</feature>
<dbReference type="EMBL" id="CAJOBC010000210">
    <property type="protein sequence ID" value="CAF3555146.1"/>
    <property type="molecule type" value="Genomic_DNA"/>
</dbReference>
<gene>
    <name evidence="2" type="ORF">GPM918_LOCUS2026</name>
    <name evidence="3" type="ORF">OVA965_LOCUS10959</name>
    <name evidence="4" type="ORF">SRO942_LOCUS2026</name>
    <name evidence="5" type="ORF">TMI583_LOCUS10953</name>
</gene>
<feature type="compositionally biased region" description="Polar residues" evidence="1">
    <location>
        <begin position="928"/>
        <end position="948"/>
    </location>
</feature>
<feature type="region of interest" description="Disordered" evidence="1">
    <location>
        <begin position="35"/>
        <end position="69"/>
    </location>
</feature>
<feature type="compositionally biased region" description="Polar residues" evidence="1">
    <location>
        <begin position="707"/>
        <end position="720"/>
    </location>
</feature>
<proteinExistence type="predicted"/>
<dbReference type="Proteomes" id="UP000663829">
    <property type="component" value="Unassembled WGS sequence"/>
</dbReference>
<feature type="region of interest" description="Disordered" evidence="1">
    <location>
        <begin position="922"/>
        <end position="954"/>
    </location>
</feature>
<feature type="compositionally biased region" description="Basic and acidic residues" evidence="1">
    <location>
        <begin position="691"/>
        <end position="706"/>
    </location>
</feature>
<evidence type="ECO:0000313" key="2">
    <source>
        <dbReference type="EMBL" id="CAF0772868.1"/>
    </source>
</evidence>